<accession>A0A3G5A5Y9</accession>
<reference evidence="1" key="1">
    <citation type="submission" date="2018-10" db="EMBL/GenBank/DDBJ databases">
        <title>Hidden diversity of soil giant viruses.</title>
        <authorList>
            <person name="Schulz F."/>
            <person name="Alteio L."/>
            <person name="Goudeau D."/>
            <person name="Ryan E.M."/>
            <person name="Malmstrom R.R."/>
            <person name="Blanchard J."/>
            <person name="Woyke T."/>
        </authorList>
    </citation>
    <scope>NUCLEOTIDE SEQUENCE</scope>
    <source>
        <strain evidence="1">HAV1</strain>
    </source>
</reference>
<sequence>MGESKADEPFEVRILREQIKMLKGAKARVPEPVVDSEAKDKVTVCGWCHGEHEWNEHCLCPSCKKPCYHNKRECYSCHRYAHKECGSFSISLGFVCCECIS</sequence>
<organism evidence="1">
    <name type="scientific">Harvfovirus sp</name>
    <dbReference type="NCBI Taxonomy" id="2487768"/>
    <lineage>
        <taxon>Viruses</taxon>
        <taxon>Varidnaviria</taxon>
        <taxon>Bamfordvirae</taxon>
        <taxon>Nucleocytoviricota</taxon>
        <taxon>Megaviricetes</taxon>
        <taxon>Imitervirales</taxon>
        <taxon>Mimiviridae</taxon>
        <taxon>Klosneuvirinae</taxon>
    </lineage>
</organism>
<protein>
    <submittedName>
        <fullName evidence="1">Uncharacterized protein</fullName>
    </submittedName>
</protein>
<evidence type="ECO:0000313" key="1">
    <source>
        <dbReference type="EMBL" id="AYV81661.1"/>
    </source>
</evidence>
<proteinExistence type="predicted"/>
<dbReference type="EMBL" id="MK072292">
    <property type="protein sequence ID" value="AYV81661.1"/>
    <property type="molecule type" value="Genomic_DNA"/>
</dbReference>
<gene>
    <name evidence="1" type="ORF">Harvfovirus50_4</name>
</gene>
<name>A0A3G5A5Y9_9VIRU</name>